<proteinExistence type="predicted"/>
<protein>
    <submittedName>
        <fullName evidence="2">PRiA4b ORF-3-like protein</fullName>
    </submittedName>
</protein>
<dbReference type="RefSeq" id="WP_243643019.1">
    <property type="nucleotide sequence ID" value="NZ_SLUL01000002.1"/>
</dbReference>
<keyword evidence="3" id="KW-1185">Reference proteome</keyword>
<reference evidence="2 3" key="1">
    <citation type="submission" date="2019-03" db="EMBL/GenBank/DDBJ databases">
        <title>Genomic Encyclopedia of Type Strains, Phase IV (KMG-IV): sequencing the most valuable type-strain genomes for metagenomic binning, comparative biology and taxonomic classification.</title>
        <authorList>
            <person name="Goeker M."/>
        </authorList>
    </citation>
    <scope>NUCLEOTIDE SEQUENCE [LARGE SCALE GENOMIC DNA]</scope>
    <source>
        <strain evidence="2 3">DSM 24979</strain>
    </source>
</reference>
<sequence length="246" mass="29256">MKTDELLTHIVEAIQQSNAYKQLPAEYKQPLDEIVNKDYLASIIAEKKKTKRGQKKKTLYQFKIALKDIRPPIWRRVVVPSHITFAQFHKVIQAAMGWMDYHLYEFEVDNILIDVPDEEYELPYGRWQERYHARKVKLEQLLTEEGQTFTYTYDFGDHWVHAITLEKIEETTEPFPHPICLKGKRACPPEDIGGVHGYMRMIETLERNDPNDEERNELIEWYGGEFDPEYFDLEETNEILKSITFR</sequence>
<dbReference type="Gene3D" id="3.10.290.30">
    <property type="entry name" value="MM3350-like"/>
    <property type="match status" value="1"/>
</dbReference>
<dbReference type="PANTHER" id="PTHR41878:SF1">
    <property type="entry name" value="TNPR PROTEIN"/>
    <property type="match status" value="1"/>
</dbReference>
<feature type="domain" description="Plasmid pRiA4b Orf3-like" evidence="1">
    <location>
        <begin position="59"/>
        <end position="235"/>
    </location>
</feature>
<comment type="caution">
    <text evidence="2">The sequence shown here is derived from an EMBL/GenBank/DDBJ whole genome shotgun (WGS) entry which is preliminary data.</text>
</comment>
<evidence type="ECO:0000313" key="3">
    <source>
        <dbReference type="Proteomes" id="UP000295658"/>
    </source>
</evidence>
<accession>A0A4R1QH77</accession>
<name>A0A4R1QH77_9BACL</name>
<dbReference type="AlphaFoldDB" id="A0A4R1QH77"/>
<dbReference type="EMBL" id="SLUL01000002">
    <property type="protein sequence ID" value="TCL52796.1"/>
    <property type="molecule type" value="Genomic_DNA"/>
</dbReference>
<dbReference type="SUPFAM" id="SSF159941">
    <property type="entry name" value="MM3350-like"/>
    <property type="match status" value="1"/>
</dbReference>
<dbReference type="PANTHER" id="PTHR41878">
    <property type="entry name" value="LEXA REPRESSOR-RELATED"/>
    <property type="match status" value="1"/>
</dbReference>
<organism evidence="2 3">
    <name type="scientific">Thermolongibacillus altinsuensis</name>
    <dbReference type="NCBI Taxonomy" id="575256"/>
    <lineage>
        <taxon>Bacteria</taxon>
        <taxon>Bacillati</taxon>
        <taxon>Bacillota</taxon>
        <taxon>Bacilli</taxon>
        <taxon>Bacillales</taxon>
        <taxon>Anoxybacillaceae</taxon>
        <taxon>Thermolongibacillus</taxon>
    </lineage>
</organism>
<gene>
    <name evidence="2" type="ORF">EDD69_102202</name>
</gene>
<dbReference type="InterPro" id="IPR024047">
    <property type="entry name" value="MM3350-like_sf"/>
</dbReference>
<dbReference type="InterPro" id="IPR012912">
    <property type="entry name" value="Plasmid_pRiA4b_Orf3-like"/>
</dbReference>
<evidence type="ECO:0000259" key="1">
    <source>
        <dbReference type="Pfam" id="PF07929"/>
    </source>
</evidence>
<dbReference type="Proteomes" id="UP000295658">
    <property type="component" value="Unassembled WGS sequence"/>
</dbReference>
<evidence type="ECO:0000313" key="2">
    <source>
        <dbReference type="EMBL" id="TCL52796.1"/>
    </source>
</evidence>
<dbReference type="Pfam" id="PF07929">
    <property type="entry name" value="PRiA4_ORF3"/>
    <property type="match status" value="1"/>
</dbReference>